<dbReference type="EMBL" id="JBBPBN010001755">
    <property type="protein sequence ID" value="KAK8477607.1"/>
    <property type="molecule type" value="Genomic_DNA"/>
</dbReference>
<dbReference type="Proteomes" id="UP001396334">
    <property type="component" value="Unassembled WGS sequence"/>
</dbReference>
<accession>A0ABR1ZBI6</accession>
<evidence type="ECO:0000256" key="1">
    <source>
        <dbReference type="SAM" id="MobiDB-lite"/>
    </source>
</evidence>
<feature type="region of interest" description="Disordered" evidence="1">
    <location>
        <begin position="51"/>
        <end position="82"/>
    </location>
</feature>
<protein>
    <submittedName>
        <fullName evidence="2">Uncharacterized protein</fullName>
    </submittedName>
</protein>
<proteinExistence type="predicted"/>
<reference evidence="2 3" key="1">
    <citation type="journal article" date="2024" name="G3 (Bethesda)">
        <title>Genome assembly of Hibiscus sabdariffa L. provides insights into metabolisms of medicinal natural products.</title>
        <authorList>
            <person name="Kim T."/>
        </authorList>
    </citation>
    <scope>NUCLEOTIDE SEQUENCE [LARGE SCALE GENOMIC DNA]</scope>
    <source>
        <strain evidence="2">TK-2024</strain>
        <tissue evidence="2">Old leaves</tissue>
    </source>
</reference>
<keyword evidence="3" id="KW-1185">Reference proteome</keyword>
<organism evidence="2 3">
    <name type="scientific">Hibiscus sabdariffa</name>
    <name type="common">roselle</name>
    <dbReference type="NCBI Taxonomy" id="183260"/>
    <lineage>
        <taxon>Eukaryota</taxon>
        <taxon>Viridiplantae</taxon>
        <taxon>Streptophyta</taxon>
        <taxon>Embryophyta</taxon>
        <taxon>Tracheophyta</taxon>
        <taxon>Spermatophyta</taxon>
        <taxon>Magnoliopsida</taxon>
        <taxon>eudicotyledons</taxon>
        <taxon>Gunneridae</taxon>
        <taxon>Pentapetalae</taxon>
        <taxon>rosids</taxon>
        <taxon>malvids</taxon>
        <taxon>Malvales</taxon>
        <taxon>Malvaceae</taxon>
        <taxon>Malvoideae</taxon>
        <taxon>Hibiscus</taxon>
    </lineage>
</organism>
<feature type="compositionally biased region" description="Basic residues" evidence="1">
    <location>
        <begin position="70"/>
        <end position="82"/>
    </location>
</feature>
<name>A0ABR1ZBI6_9ROSI</name>
<evidence type="ECO:0000313" key="2">
    <source>
        <dbReference type="EMBL" id="KAK8477607.1"/>
    </source>
</evidence>
<sequence length="82" mass="8807">MPGSTSRPAGGEVLSSYTNLAPQAAPSSLVGGTHRYYSNPSVSSPCAMETFTNEAERGNMGSRGPDRLLRRPKPQPMLHHRP</sequence>
<gene>
    <name evidence="2" type="ORF">V6N11_014273</name>
</gene>
<comment type="caution">
    <text evidence="2">The sequence shown here is derived from an EMBL/GenBank/DDBJ whole genome shotgun (WGS) entry which is preliminary data.</text>
</comment>
<evidence type="ECO:0000313" key="3">
    <source>
        <dbReference type="Proteomes" id="UP001396334"/>
    </source>
</evidence>